<dbReference type="EnsemblMetazoa" id="XM_029488700.1">
    <property type="protein sequence ID" value="XP_029344560.1"/>
    <property type="gene ID" value="LOC115033899"/>
</dbReference>
<protein>
    <submittedName>
        <fullName evidence="1">Uncharacterized protein</fullName>
    </submittedName>
</protein>
<reference evidence="2" key="1">
    <citation type="submission" date="2010-06" db="EMBL/GenBank/DDBJ databases">
        <authorList>
            <person name="Jiang H."/>
            <person name="Abraham K."/>
            <person name="Ali S."/>
            <person name="Alsbrooks S.L."/>
            <person name="Anim B.N."/>
            <person name="Anosike U.S."/>
            <person name="Attaway T."/>
            <person name="Bandaranaike D.P."/>
            <person name="Battles P.K."/>
            <person name="Bell S.N."/>
            <person name="Bell A.V."/>
            <person name="Beltran B."/>
            <person name="Bickham C."/>
            <person name="Bustamante Y."/>
            <person name="Caleb T."/>
            <person name="Canada A."/>
            <person name="Cardenas V."/>
            <person name="Carter K."/>
            <person name="Chacko J."/>
            <person name="Chandrabose M.N."/>
            <person name="Chavez D."/>
            <person name="Chavez A."/>
            <person name="Chen L."/>
            <person name="Chu H.-S."/>
            <person name="Claassen K.J."/>
            <person name="Cockrell R."/>
            <person name="Collins M."/>
            <person name="Cooper J.A."/>
            <person name="Cree A."/>
            <person name="Curry S.M."/>
            <person name="Da Y."/>
            <person name="Dao M.D."/>
            <person name="Das B."/>
            <person name="Davila M.-L."/>
            <person name="Davy-Carroll L."/>
            <person name="Denson S."/>
            <person name="Dinh H."/>
            <person name="Ebong V.E."/>
            <person name="Edwards J.R."/>
            <person name="Egan A."/>
            <person name="El-Daye J."/>
            <person name="Escobedo L."/>
            <person name="Fernandez S."/>
            <person name="Fernando P.R."/>
            <person name="Flagg N."/>
            <person name="Forbes L.D."/>
            <person name="Fowler R.G."/>
            <person name="Fu Q."/>
            <person name="Gabisi R.A."/>
            <person name="Ganer J."/>
            <person name="Garbino Pronczuk A."/>
            <person name="Garcia R.M."/>
            <person name="Garner T."/>
            <person name="Garrett T.E."/>
            <person name="Gonzalez D.A."/>
            <person name="Hamid H."/>
            <person name="Hawkins E.S."/>
            <person name="Hirani K."/>
            <person name="Hogues M.E."/>
            <person name="Hollins B."/>
            <person name="Hsiao C.-H."/>
            <person name="Jabil R."/>
            <person name="James M.L."/>
            <person name="Jhangiani S.N."/>
            <person name="Johnson B."/>
            <person name="Johnson Q."/>
            <person name="Joshi V."/>
            <person name="Kalu J.B."/>
            <person name="Kam C."/>
            <person name="Kashfia A."/>
            <person name="Keebler J."/>
            <person name="Kisamo H."/>
            <person name="Kovar C.L."/>
            <person name="Lago L.A."/>
            <person name="Lai C.-Y."/>
            <person name="Laidlaw J."/>
            <person name="Lara F."/>
            <person name="Le T.-K."/>
            <person name="Lee S.L."/>
            <person name="Legall F.H."/>
            <person name="Lemon S.J."/>
            <person name="Lewis L.R."/>
            <person name="Li B."/>
            <person name="Liu Y."/>
            <person name="Liu Y.-S."/>
            <person name="Lopez J."/>
            <person name="Lozado R.J."/>
            <person name="Lu J."/>
            <person name="Madu R.C."/>
            <person name="Maheshwari M."/>
            <person name="Maheshwari R."/>
            <person name="Malloy K."/>
            <person name="Martinez E."/>
            <person name="Mathew T."/>
            <person name="Mercado I.C."/>
            <person name="Mercado C."/>
            <person name="Meyer B."/>
            <person name="Montgomery K."/>
            <person name="Morgan M.B."/>
            <person name="Munidasa M."/>
            <person name="Nazareth L.V."/>
            <person name="Nelson J."/>
            <person name="Ng B.M."/>
            <person name="Nguyen N.B."/>
            <person name="Nguyen P.Q."/>
            <person name="Nguyen T."/>
            <person name="Obregon M."/>
            <person name="Okwuonu G.O."/>
            <person name="Onwere C.G."/>
            <person name="Orozco G."/>
            <person name="Parra A."/>
            <person name="Patel S."/>
            <person name="Patil S."/>
            <person name="Perez A."/>
            <person name="Perez Y."/>
            <person name="Pham C."/>
            <person name="Primus E.L."/>
            <person name="Pu L.-L."/>
            <person name="Puazo M."/>
            <person name="Qin X."/>
            <person name="Quiroz J.B."/>
            <person name="Reese J."/>
            <person name="Richards S."/>
            <person name="Rives C.M."/>
            <person name="Robberts R."/>
            <person name="Ruiz S.J."/>
            <person name="Ruiz M.J."/>
            <person name="Santibanez J."/>
            <person name="Schneider B.W."/>
            <person name="Sisson I."/>
            <person name="Smith M."/>
            <person name="Sodergren E."/>
            <person name="Song X.-Z."/>
            <person name="Song B.B."/>
            <person name="Summersgill H."/>
            <person name="Thelus R."/>
            <person name="Thornton R.D."/>
            <person name="Trejos Z.Y."/>
            <person name="Usmani K."/>
            <person name="Vattathil S."/>
            <person name="Villasana D."/>
            <person name="Walker D.L."/>
            <person name="Wang S."/>
            <person name="Wang K."/>
            <person name="White C.S."/>
            <person name="Williams A.C."/>
            <person name="Williamson J."/>
            <person name="Wilson K."/>
            <person name="Woghiren I.O."/>
            <person name="Woodworth J.R."/>
            <person name="Worley K.C."/>
            <person name="Wright R.A."/>
            <person name="Wu W."/>
            <person name="Young L."/>
            <person name="Zhang L."/>
            <person name="Zhang J."/>
            <person name="Zhu Y."/>
            <person name="Muzny D.M."/>
            <person name="Weinstock G."/>
            <person name="Gibbs R.A."/>
        </authorList>
    </citation>
    <scope>NUCLEOTIDE SEQUENCE [LARGE SCALE GENOMIC DNA]</scope>
    <source>
        <strain evidence="2">LSR1</strain>
    </source>
</reference>
<accession>A0A8R2NPR0</accession>
<name>A0A8R2NPR0_ACYPI</name>
<sequence>MMTKYWHNDYIVPQSKTPCPLKCVEVIGSHCEKVTSDARSAGNNATGRIVNGFTWSTKDSGFSKKSNYGPKDKCQGITASVVVCKTGVTEYWFYRRGFISTIHYKETSNKTAFKIQKKKTTS</sequence>
<dbReference type="RefSeq" id="XP_029344560.1">
    <property type="nucleotide sequence ID" value="XM_029488700.1"/>
</dbReference>
<reference evidence="1" key="2">
    <citation type="submission" date="2022-06" db="UniProtKB">
        <authorList>
            <consortium name="EnsemblMetazoa"/>
        </authorList>
    </citation>
    <scope>IDENTIFICATION</scope>
</reference>
<organism evidence="1 2">
    <name type="scientific">Acyrthosiphon pisum</name>
    <name type="common">Pea aphid</name>
    <dbReference type="NCBI Taxonomy" id="7029"/>
    <lineage>
        <taxon>Eukaryota</taxon>
        <taxon>Metazoa</taxon>
        <taxon>Ecdysozoa</taxon>
        <taxon>Arthropoda</taxon>
        <taxon>Hexapoda</taxon>
        <taxon>Insecta</taxon>
        <taxon>Pterygota</taxon>
        <taxon>Neoptera</taxon>
        <taxon>Paraneoptera</taxon>
        <taxon>Hemiptera</taxon>
        <taxon>Sternorrhyncha</taxon>
        <taxon>Aphidomorpha</taxon>
        <taxon>Aphidoidea</taxon>
        <taxon>Aphididae</taxon>
        <taxon>Macrosiphini</taxon>
        <taxon>Acyrthosiphon</taxon>
    </lineage>
</organism>
<dbReference type="OrthoDB" id="6585139at2759"/>
<dbReference type="Proteomes" id="UP000007819">
    <property type="component" value="Chromosome A1"/>
</dbReference>
<evidence type="ECO:0000313" key="2">
    <source>
        <dbReference type="Proteomes" id="UP000007819"/>
    </source>
</evidence>
<evidence type="ECO:0000313" key="1">
    <source>
        <dbReference type="EnsemblMetazoa" id="XP_029344560.1"/>
    </source>
</evidence>
<dbReference type="GeneID" id="115033899"/>
<dbReference type="AlphaFoldDB" id="A0A8R2NPR0"/>
<dbReference type="KEGG" id="api:115033899"/>
<proteinExistence type="predicted"/>
<keyword evidence="2" id="KW-1185">Reference proteome</keyword>